<dbReference type="SMART" id="SM00297">
    <property type="entry name" value="BROMO"/>
    <property type="match status" value="1"/>
</dbReference>
<sequence length="543" mass="60065">MSARASRRAAQFDFSSLSNFECLLIAQAAHEHGAAPTSWSTVSKLMAKHPLVSRPKNFFTPTLCSSIYEHLLKEAGLEKTDAANAPKAPENLALAQRHFQVRFEELVTLIQAEETKFKTVMKEIEDIKSGQWDAGLKAKLEGTPAPSANSPDAVGDEGDEEEEVEAMAEDEAAKEPSEPVEEDAEAEEDQDHDLREDASGTHADEDEPKAEADKSDAEEEVQEIIEIEDSSEAHESEHEGPATPSKLPADEEQEEDHGESSDDEPLQTIRRSTRRKSSAASTAPPPPSSSRARTRRQRQIKEEEAQSAESGAEEGTDEEEAVDAGEASPSSPYEPIRTRDGKRKAAFSSDSPARDAKRPREHSELPGGAEDNDDTDNNENETPNQPEIPHTPRARPTRQAQGPAGRRSTLVLRLRSCGQEQAPAMRSSRTKSFQNVIGLLHQQISTHRNGAIFHNPIKPSDAPDYYEIVKRPMDLKTMKARVKDGAISNSLEFQRDVYLMFANAMMYNRPGSDVYTMAEDMMLDSELAIKNHKQTEGFRAQRS</sequence>
<feature type="compositionally biased region" description="Acidic residues" evidence="3">
    <location>
        <begin position="178"/>
        <end position="191"/>
    </location>
</feature>
<feature type="compositionally biased region" description="Basic and acidic residues" evidence="3">
    <location>
        <begin position="352"/>
        <end position="364"/>
    </location>
</feature>
<dbReference type="EMBL" id="JACGCI010000008">
    <property type="protein sequence ID" value="KAF6762280.1"/>
    <property type="molecule type" value="Genomic_DNA"/>
</dbReference>
<evidence type="ECO:0000256" key="1">
    <source>
        <dbReference type="ARBA" id="ARBA00023117"/>
    </source>
</evidence>
<comment type="caution">
    <text evidence="5">The sequence shown here is derived from an EMBL/GenBank/DDBJ whole genome shotgun (WGS) entry which is preliminary data.</text>
</comment>
<dbReference type="GO" id="GO:0006325">
    <property type="term" value="P:chromatin organization"/>
    <property type="evidence" value="ECO:0007669"/>
    <property type="project" value="UniProtKB-ARBA"/>
</dbReference>
<evidence type="ECO:0000313" key="6">
    <source>
        <dbReference type="Proteomes" id="UP000521943"/>
    </source>
</evidence>
<feature type="region of interest" description="Disordered" evidence="3">
    <location>
        <begin position="140"/>
        <end position="408"/>
    </location>
</feature>
<accession>A0A8H6IB50</accession>
<keyword evidence="6" id="KW-1185">Reference proteome</keyword>
<feature type="compositionally biased region" description="Acidic residues" evidence="3">
    <location>
        <begin position="250"/>
        <end position="265"/>
    </location>
</feature>
<dbReference type="InterPro" id="IPR001487">
    <property type="entry name" value="Bromodomain"/>
</dbReference>
<feature type="compositionally biased region" description="Basic and acidic residues" evidence="3">
    <location>
        <begin position="192"/>
        <end position="215"/>
    </location>
</feature>
<dbReference type="CDD" id="cd04369">
    <property type="entry name" value="Bromodomain"/>
    <property type="match status" value="1"/>
</dbReference>
<proteinExistence type="predicted"/>
<feature type="compositionally biased region" description="Acidic residues" evidence="3">
    <location>
        <begin position="154"/>
        <end position="170"/>
    </location>
</feature>
<feature type="compositionally biased region" description="Basic and acidic residues" evidence="3">
    <location>
        <begin position="231"/>
        <end position="240"/>
    </location>
</feature>
<gene>
    <name evidence="5" type="ORF">DFP72DRAFT_1002155</name>
</gene>
<dbReference type="Gene3D" id="1.20.920.10">
    <property type="entry name" value="Bromodomain-like"/>
    <property type="match status" value="1"/>
</dbReference>
<feature type="compositionally biased region" description="Acidic residues" evidence="3">
    <location>
        <begin position="216"/>
        <end position="230"/>
    </location>
</feature>
<dbReference type="AlphaFoldDB" id="A0A8H6IB50"/>
<evidence type="ECO:0000259" key="4">
    <source>
        <dbReference type="PROSITE" id="PS50014"/>
    </source>
</evidence>
<feature type="compositionally biased region" description="Acidic residues" evidence="3">
    <location>
        <begin position="311"/>
        <end position="323"/>
    </location>
</feature>
<protein>
    <recommendedName>
        <fullName evidence="4">Bromo domain-containing protein</fullName>
    </recommendedName>
</protein>
<organism evidence="5 6">
    <name type="scientific">Ephemerocybe angulata</name>
    <dbReference type="NCBI Taxonomy" id="980116"/>
    <lineage>
        <taxon>Eukaryota</taxon>
        <taxon>Fungi</taxon>
        <taxon>Dikarya</taxon>
        <taxon>Basidiomycota</taxon>
        <taxon>Agaricomycotina</taxon>
        <taxon>Agaricomycetes</taxon>
        <taxon>Agaricomycetidae</taxon>
        <taxon>Agaricales</taxon>
        <taxon>Agaricineae</taxon>
        <taxon>Psathyrellaceae</taxon>
        <taxon>Ephemerocybe</taxon>
    </lineage>
</organism>
<name>A0A8H6IB50_9AGAR</name>
<dbReference type="OrthoDB" id="1742084at2759"/>
<dbReference type="GO" id="GO:0035267">
    <property type="term" value="C:NuA4 histone acetyltransferase complex"/>
    <property type="evidence" value="ECO:0007669"/>
    <property type="project" value="TreeGrafter"/>
</dbReference>
<evidence type="ECO:0000256" key="2">
    <source>
        <dbReference type="PROSITE-ProRule" id="PRU00035"/>
    </source>
</evidence>
<dbReference type="PANTHER" id="PTHR15398">
    <property type="entry name" value="BROMODOMAIN-CONTAINING PROTEIN 8"/>
    <property type="match status" value="1"/>
</dbReference>
<dbReference type="PRINTS" id="PR00503">
    <property type="entry name" value="BROMODOMAIN"/>
</dbReference>
<evidence type="ECO:0000313" key="5">
    <source>
        <dbReference type="EMBL" id="KAF6762280.1"/>
    </source>
</evidence>
<evidence type="ECO:0000256" key="3">
    <source>
        <dbReference type="SAM" id="MobiDB-lite"/>
    </source>
</evidence>
<feature type="compositionally biased region" description="Acidic residues" evidence="3">
    <location>
        <begin position="370"/>
        <end position="379"/>
    </location>
</feature>
<dbReference type="Proteomes" id="UP000521943">
    <property type="component" value="Unassembled WGS sequence"/>
</dbReference>
<reference evidence="5 6" key="1">
    <citation type="submission" date="2020-07" db="EMBL/GenBank/DDBJ databases">
        <title>Comparative genomics of pyrophilous fungi reveals a link between fire events and developmental genes.</title>
        <authorList>
            <consortium name="DOE Joint Genome Institute"/>
            <person name="Steindorff A.S."/>
            <person name="Carver A."/>
            <person name="Calhoun S."/>
            <person name="Stillman K."/>
            <person name="Liu H."/>
            <person name="Lipzen A."/>
            <person name="Pangilinan J."/>
            <person name="Labutti K."/>
            <person name="Bruns T.D."/>
            <person name="Grigoriev I.V."/>
        </authorList>
    </citation>
    <scope>NUCLEOTIDE SEQUENCE [LARGE SCALE GENOMIC DNA]</scope>
    <source>
        <strain evidence="5 6">CBS 144469</strain>
    </source>
</reference>
<dbReference type="SUPFAM" id="SSF47370">
    <property type="entry name" value="Bromodomain"/>
    <property type="match status" value="1"/>
</dbReference>
<dbReference type="InterPro" id="IPR036427">
    <property type="entry name" value="Bromodomain-like_sf"/>
</dbReference>
<keyword evidence="1 2" id="KW-0103">Bromodomain</keyword>
<dbReference type="PANTHER" id="PTHR15398:SF4">
    <property type="entry name" value="BROMODOMAIN-CONTAINING PROTEIN 8 ISOFORM X1"/>
    <property type="match status" value="1"/>
</dbReference>
<feature type="domain" description="Bromo" evidence="4">
    <location>
        <begin position="445"/>
        <end position="515"/>
    </location>
</feature>
<dbReference type="Pfam" id="PF00439">
    <property type="entry name" value="Bromodomain"/>
    <property type="match status" value="1"/>
</dbReference>
<dbReference type="PROSITE" id="PS50014">
    <property type="entry name" value="BROMODOMAIN_2"/>
    <property type="match status" value="1"/>
</dbReference>